<dbReference type="Proteomes" id="UP000241167">
    <property type="component" value="Unassembled WGS sequence"/>
</dbReference>
<evidence type="ECO:0000313" key="2">
    <source>
        <dbReference type="Proteomes" id="UP000241167"/>
    </source>
</evidence>
<keyword evidence="2" id="KW-1185">Reference proteome</keyword>
<reference evidence="1 2" key="1">
    <citation type="submission" date="2018-03" db="EMBL/GenBank/DDBJ databases">
        <title>The draft genome of Sphingosinicella sp. GL-C-18.</title>
        <authorList>
            <person name="Liu L."/>
            <person name="Li L."/>
            <person name="Liang L."/>
            <person name="Zhang X."/>
            <person name="Wang T."/>
        </authorList>
    </citation>
    <scope>NUCLEOTIDE SEQUENCE [LARGE SCALE GENOMIC DNA]</scope>
    <source>
        <strain evidence="1 2">GL-C-18</strain>
    </source>
</reference>
<organism evidence="1 2">
    <name type="scientific">Allosphingosinicella deserti</name>
    <dbReference type="NCBI Taxonomy" id="2116704"/>
    <lineage>
        <taxon>Bacteria</taxon>
        <taxon>Pseudomonadati</taxon>
        <taxon>Pseudomonadota</taxon>
        <taxon>Alphaproteobacteria</taxon>
        <taxon>Sphingomonadales</taxon>
        <taxon>Sphingomonadaceae</taxon>
        <taxon>Allosphingosinicella</taxon>
    </lineage>
</organism>
<accession>A0A2P7QJK1</accession>
<dbReference type="EMBL" id="PXYI01000007">
    <property type="protein sequence ID" value="PSJ38121.1"/>
    <property type="molecule type" value="Genomic_DNA"/>
</dbReference>
<proteinExistence type="predicted"/>
<dbReference type="AlphaFoldDB" id="A0A2P7QJK1"/>
<comment type="caution">
    <text evidence="1">The sequence shown here is derived from an EMBL/GenBank/DDBJ whole genome shotgun (WGS) entry which is preliminary data.</text>
</comment>
<sequence>MNQVTNPDRQAIVDQALEHLRLAIDLCDAIGETVPACHLQMGFDMLQGYEAAHLGKPIAAGRAH</sequence>
<protein>
    <submittedName>
        <fullName evidence="1">Uncharacterized protein</fullName>
    </submittedName>
</protein>
<evidence type="ECO:0000313" key="1">
    <source>
        <dbReference type="EMBL" id="PSJ38121.1"/>
    </source>
</evidence>
<name>A0A2P7QJK1_9SPHN</name>
<gene>
    <name evidence="1" type="ORF">C7I55_20830</name>
</gene>